<dbReference type="GO" id="GO:0045732">
    <property type="term" value="P:positive regulation of protein catabolic process"/>
    <property type="evidence" value="ECO:0007669"/>
    <property type="project" value="TreeGrafter"/>
</dbReference>
<evidence type="ECO:0000256" key="6">
    <source>
        <dbReference type="SAM" id="MobiDB-lite"/>
    </source>
</evidence>
<comment type="function">
    <text evidence="1">Ornithine decarboxylase (ODC) antizyme protein that negatively regulates ODC activity and intracellular polyamine biosynthesis in response to increased intracellular polyamine levels. Binds to ODC monomers, inhibiting the assembly of the functional ODC homodimer, and targets the monomers for ubiquitin-independent proteolytic destruction by the 26S proteasome.</text>
</comment>
<feature type="compositionally biased region" description="Polar residues" evidence="6">
    <location>
        <begin position="64"/>
        <end position="73"/>
    </location>
</feature>
<feature type="compositionally biased region" description="Polar residues" evidence="6">
    <location>
        <begin position="1"/>
        <end position="16"/>
    </location>
</feature>
<dbReference type="Pfam" id="PF02100">
    <property type="entry name" value="ODC_AZ"/>
    <property type="match status" value="1"/>
</dbReference>
<dbReference type="OrthoDB" id="5959761at2759"/>
<keyword evidence="5" id="KW-0688">Ribosomal frameshifting</keyword>
<dbReference type="SUPFAM" id="SSF55729">
    <property type="entry name" value="Acyl-CoA N-acyltransferases (Nat)"/>
    <property type="match status" value="1"/>
</dbReference>
<dbReference type="GO" id="GO:0075523">
    <property type="term" value="P:viral translational frameshifting"/>
    <property type="evidence" value="ECO:0007669"/>
    <property type="project" value="UniProtKB-KW"/>
</dbReference>
<evidence type="ECO:0000256" key="3">
    <source>
        <dbReference type="ARBA" id="ARBA00011486"/>
    </source>
</evidence>
<dbReference type="InterPro" id="IPR002993">
    <property type="entry name" value="ODC_AZ"/>
</dbReference>
<reference evidence="7 8" key="1">
    <citation type="submission" date="2017-03" db="EMBL/GenBank/DDBJ databases">
        <title>Genomes of endolithic fungi from Antarctica.</title>
        <authorList>
            <person name="Coleine C."/>
            <person name="Masonjones S."/>
            <person name="Stajich J.E."/>
        </authorList>
    </citation>
    <scope>NUCLEOTIDE SEQUENCE [LARGE SCALE GENOMIC DNA]</scope>
    <source>
        <strain evidence="7 8">CCFEE 5311</strain>
    </source>
</reference>
<feature type="region of interest" description="Disordered" evidence="6">
    <location>
        <begin position="1"/>
        <end position="74"/>
    </location>
</feature>
<dbReference type="Gene3D" id="3.40.630.60">
    <property type="match status" value="1"/>
</dbReference>
<dbReference type="GO" id="GO:0008073">
    <property type="term" value="F:ornithine decarboxylase inhibitor activity"/>
    <property type="evidence" value="ECO:0007669"/>
    <property type="project" value="InterPro"/>
</dbReference>
<evidence type="ECO:0000256" key="2">
    <source>
        <dbReference type="ARBA" id="ARBA00008796"/>
    </source>
</evidence>
<comment type="similarity">
    <text evidence="2">Belongs to the ODC antizyme family.</text>
</comment>
<evidence type="ECO:0000256" key="5">
    <source>
        <dbReference type="ARBA" id="ARBA00022758"/>
    </source>
</evidence>
<gene>
    <name evidence="7" type="ORF">B0A54_05720</name>
</gene>
<feature type="compositionally biased region" description="Polar residues" evidence="6">
    <location>
        <begin position="108"/>
        <end position="119"/>
    </location>
</feature>
<dbReference type="InterPro" id="IPR038581">
    <property type="entry name" value="ODC_AZ_sf"/>
</dbReference>
<dbReference type="AlphaFoldDB" id="A0A4V5N8E4"/>
<organism evidence="7 8">
    <name type="scientific">Friedmanniomyces endolithicus</name>
    <dbReference type="NCBI Taxonomy" id="329885"/>
    <lineage>
        <taxon>Eukaryota</taxon>
        <taxon>Fungi</taxon>
        <taxon>Dikarya</taxon>
        <taxon>Ascomycota</taxon>
        <taxon>Pezizomycotina</taxon>
        <taxon>Dothideomycetes</taxon>
        <taxon>Dothideomycetidae</taxon>
        <taxon>Mycosphaerellales</taxon>
        <taxon>Teratosphaeriaceae</taxon>
        <taxon>Friedmanniomyces</taxon>
    </lineage>
</organism>
<feature type="region of interest" description="Disordered" evidence="6">
    <location>
        <begin position="97"/>
        <end position="120"/>
    </location>
</feature>
<dbReference type="PANTHER" id="PTHR10279">
    <property type="entry name" value="ORNITHINE DECARBOXYLASE ANTIZYME"/>
    <property type="match status" value="1"/>
</dbReference>
<dbReference type="Proteomes" id="UP000310066">
    <property type="component" value="Unassembled WGS sequence"/>
</dbReference>
<evidence type="ECO:0000313" key="7">
    <source>
        <dbReference type="EMBL" id="TKA43239.1"/>
    </source>
</evidence>
<accession>A0A4V5N8E4</accession>
<dbReference type="STRING" id="329885.A0A4V5N8E4"/>
<comment type="caution">
    <text evidence="7">The sequence shown here is derived from an EMBL/GenBank/DDBJ whole genome shotgun (WGS) entry which is preliminary data.</text>
</comment>
<dbReference type="EMBL" id="NAJP01000019">
    <property type="protein sequence ID" value="TKA43239.1"/>
    <property type="molecule type" value="Genomic_DNA"/>
</dbReference>
<name>A0A4V5N8E4_9PEZI</name>
<proteinExistence type="inferred from homology"/>
<feature type="region of interest" description="Disordered" evidence="6">
    <location>
        <begin position="137"/>
        <end position="159"/>
    </location>
</feature>
<evidence type="ECO:0000256" key="1">
    <source>
        <dbReference type="ARBA" id="ARBA00002307"/>
    </source>
</evidence>
<dbReference type="InterPro" id="IPR016181">
    <property type="entry name" value="Acyl_CoA_acyltransferase"/>
</dbReference>
<sequence length="277" mass="29835">MAMLQNHKSNSSSNYTGHGLSESGRPAGDEQPGGGFEAPQGGVPSPPPSPDAGPQGRRPGLTARSRSGDASQDITEDCERLFCESMKAVFLVERDSGRQKSRVMYAQESRSGGDDSSGTVGAPVGVNVPRATAHSTVFEKHGLPTPSPSPDGRSYPKPGGGDAVKEYVEVFDYVGGARFRGFVAEREDERSMFVFFDKDVIGKDLKPGLMILLELASSDEFECSQLVICVDRFADEKDVKETTRDLGWVGFELAMLDAWAGHSNVVSDAWLFFGMDV</sequence>
<evidence type="ECO:0000313" key="8">
    <source>
        <dbReference type="Proteomes" id="UP000310066"/>
    </source>
</evidence>
<protein>
    <recommendedName>
        <fullName evidence="4">Ornithine decarboxylase antizyme</fullName>
    </recommendedName>
</protein>
<dbReference type="GO" id="GO:0005634">
    <property type="term" value="C:nucleus"/>
    <property type="evidence" value="ECO:0007669"/>
    <property type="project" value="TreeGrafter"/>
</dbReference>
<comment type="subunit">
    <text evidence="3">Interacts with ODC and thereby sterically blocks ODC homodimerization.</text>
</comment>
<dbReference type="GO" id="GO:0005737">
    <property type="term" value="C:cytoplasm"/>
    <property type="evidence" value="ECO:0007669"/>
    <property type="project" value="TreeGrafter"/>
</dbReference>
<evidence type="ECO:0000256" key="4">
    <source>
        <dbReference type="ARBA" id="ARBA00017712"/>
    </source>
</evidence>
<dbReference type="PANTHER" id="PTHR10279:SF10">
    <property type="entry name" value="ORNITHINE DECARBOXYLASE ANTIZYME"/>
    <property type="match status" value="1"/>
</dbReference>